<reference evidence="3" key="1">
    <citation type="submission" date="2022-11" db="UniProtKB">
        <authorList>
            <consortium name="WormBaseParasite"/>
        </authorList>
    </citation>
    <scope>IDENTIFICATION</scope>
</reference>
<dbReference type="WBParaSite" id="nRc.2.0.1.t41380-RA">
    <property type="protein sequence ID" value="nRc.2.0.1.t41380-RA"/>
    <property type="gene ID" value="nRc.2.0.1.g41380"/>
</dbReference>
<sequence>MYRVLGAKQDPKSTDHSVGPEPGTYMQLYESQFANCRDLFANRKQPSSSESARGRSCVNFH</sequence>
<evidence type="ECO:0000313" key="3">
    <source>
        <dbReference type="WBParaSite" id="nRc.2.0.1.t41380-RA"/>
    </source>
</evidence>
<dbReference type="AlphaFoldDB" id="A0A915KSB9"/>
<accession>A0A915KSB9</accession>
<feature type="region of interest" description="Disordered" evidence="1">
    <location>
        <begin position="1"/>
        <end position="23"/>
    </location>
</feature>
<evidence type="ECO:0000313" key="2">
    <source>
        <dbReference type="Proteomes" id="UP000887565"/>
    </source>
</evidence>
<proteinExistence type="predicted"/>
<protein>
    <submittedName>
        <fullName evidence="3">Uncharacterized protein</fullName>
    </submittedName>
</protein>
<dbReference type="Proteomes" id="UP000887565">
    <property type="component" value="Unplaced"/>
</dbReference>
<name>A0A915KSB9_ROMCU</name>
<evidence type="ECO:0000256" key="1">
    <source>
        <dbReference type="SAM" id="MobiDB-lite"/>
    </source>
</evidence>
<organism evidence="2 3">
    <name type="scientific">Romanomermis culicivorax</name>
    <name type="common">Nematode worm</name>
    <dbReference type="NCBI Taxonomy" id="13658"/>
    <lineage>
        <taxon>Eukaryota</taxon>
        <taxon>Metazoa</taxon>
        <taxon>Ecdysozoa</taxon>
        <taxon>Nematoda</taxon>
        <taxon>Enoplea</taxon>
        <taxon>Dorylaimia</taxon>
        <taxon>Mermithida</taxon>
        <taxon>Mermithoidea</taxon>
        <taxon>Mermithidae</taxon>
        <taxon>Romanomermis</taxon>
    </lineage>
</organism>
<keyword evidence="2" id="KW-1185">Reference proteome</keyword>